<reference evidence="1 2" key="1">
    <citation type="journal article" date="2014" name="Genome Announc.">
        <title>Draft Genome Sequence of Marine Flavobacterium Jejuia pallidilutea Strain 11shimoA1 and Pigmentation Mutants.</title>
        <authorList>
            <person name="Takatani N."/>
            <person name="Nakanishi M."/>
            <person name="Meirelles P."/>
            <person name="Mino S."/>
            <person name="Suda W."/>
            <person name="Oshima K."/>
            <person name="Hattori M."/>
            <person name="Ohkuma M."/>
            <person name="Hosokawa M."/>
            <person name="Miyashita K."/>
            <person name="Thompson F.L."/>
            <person name="Niwa A."/>
            <person name="Sawabe T."/>
            <person name="Sawabe T."/>
        </authorList>
    </citation>
    <scope>NUCLEOTIDE SEQUENCE [LARGE SCALE GENOMIC DNA]</scope>
    <source>
        <strain evidence="1 2">JCM 19301</strain>
    </source>
</reference>
<organism evidence="1 2">
    <name type="scientific">Jejuia pallidilutea</name>
    <dbReference type="NCBI Taxonomy" id="504487"/>
    <lineage>
        <taxon>Bacteria</taxon>
        <taxon>Pseudomonadati</taxon>
        <taxon>Bacteroidota</taxon>
        <taxon>Flavobacteriia</taxon>
        <taxon>Flavobacteriales</taxon>
        <taxon>Flavobacteriaceae</taxon>
        <taxon>Jejuia</taxon>
    </lineage>
</organism>
<evidence type="ECO:0000313" key="1">
    <source>
        <dbReference type="EMBL" id="GAL67562.1"/>
    </source>
</evidence>
<evidence type="ECO:0000313" key="2">
    <source>
        <dbReference type="Proteomes" id="UP000029641"/>
    </source>
</evidence>
<dbReference type="EMBL" id="BBNR01000011">
    <property type="protein sequence ID" value="GAL67562.1"/>
    <property type="molecule type" value="Genomic_DNA"/>
</dbReference>
<protein>
    <submittedName>
        <fullName evidence="1">Dipeptide-binding ABC transporter periplasmic substrate-binding component</fullName>
    </submittedName>
</protein>
<dbReference type="Proteomes" id="UP000029641">
    <property type="component" value="Unassembled WGS sequence"/>
</dbReference>
<name>A0A090WJC8_9FLAO</name>
<proteinExistence type="predicted"/>
<comment type="caution">
    <text evidence="1">The sequence shown here is derived from an EMBL/GenBank/DDBJ whole genome shotgun (WGS) entry which is preliminary data.</text>
</comment>
<accession>A0A090WJC8</accession>
<dbReference type="AlphaFoldDB" id="A0A090WJC8"/>
<sequence>MVPLFYDEVVRFTRKNVKGLGINPINLLDLRRVTKSVD</sequence>
<gene>
    <name evidence="1" type="ORF">JCM19301_849</name>
</gene>